<evidence type="ECO:0000313" key="2">
    <source>
        <dbReference type="EMBL" id="SJZ54105.1"/>
    </source>
</evidence>
<protein>
    <submittedName>
        <fullName evidence="2">EDD domain protein, DegV family</fullName>
    </submittedName>
</protein>
<dbReference type="Pfam" id="PF02645">
    <property type="entry name" value="DegV"/>
    <property type="match status" value="1"/>
</dbReference>
<organism evidence="2 3">
    <name type="scientific">Mycoplasmopsis verecunda</name>
    <dbReference type="NCBI Taxonomy" id="171291"/>
    <lineage>
        <taxon>Bacteria</taxon>
        <taxon>Bacillati</taxon>
        <taxon>Mycoplasmatota</taxon>
        <taxon>Mycoplasmoidales</taxon>
        <taxon>Metamycoplasmataceae</taxon>
        <taxon>Mycoplasmopsis</taxon>
    </lineage>
</organism>
<dbReference type="RefSeq" id="WP_078747176.1">
    <property type="nucleotide sequence ID" value="NZ_CP137850.1"/>
</dbReference>
<dbReference type="SUPFAM" id="SSF82549">
    <property type="entry name" value="DAK1/DegV-like"/>
    <property type="match status" value="1"/>
</dbReference>
<reference evidence="3" key="1">
    <citation type="submission" date="2017-02" db="EMBL/GenBank/DDBJ databases">
        <authorList>
            <person name="Varghese N."/>
            <person name="Submissions S."/>
        </authorList>
    </citation>
    <scope>NUCLEOTIDE SEQUENCE [LARGE SCALE GENOMIC DNA]</scope>
    <source>
        <strain evidence="3">ATCC 27862</strain>
    </source>
</reference>
<sequence>MKNIAIVVDSSCGLTKEQAHKLGWHYLPLKIELDDKIYNDGDNLKSNELFKYFSLDTKQYKTACTPIGVIEDMVEELSKTHDYVVVFPISQHLSSQYQNIKGLESLYPKLRVFNSEYIAILLTFQVFRFLEFVNNQNMSVEEALLHAEKWDDNLIVSLVPKYNDYLVKGGRLSPSAATIAKLLKIVPVISFYKGKLEKEGKGRIFTKTIINKIDERLLDNDSDLLILQNDCSEFNQFVDHVKSNYPNNVYTSSLPNCISIHTGPEAIVIIKLGRKLAQKEIEVL</sequence>
<keyword evidence="3" id="KW-1185">Reference proteome</keyword>
<proteinExistence type="predicted"/>
<dbReference type="GO" id="GO:0008289">
    <property type="term" value="F:lipid binding"/>
    <property type="evidence" value="ECO:0007669"/>
    <property type="project" value="UniProtKB-KW"/>
</dbReference>
<name>A0A1T4LHB3_9BACT</name>
<dbReference type="Gene3D" id="3.40.50.10170">
    <property type="match status" value="1"/>
</dbReference>
<accession>A0A1T4LHB3</accession>
<dbReference type="AlphaFoldDB" id="A0A1T4LHB3"/>
<dbReference type="STRING" id="171291.SAMN02745154_00452"/>
<evidence type="ECO:0000256" key="1">
    <source>
        <dbReference type="ARBA" id="ARBA00023121"/>
    </source>
</evidence>
<dbReference type="PROSITE" id="PS51482">
    <property type="entry name" value="DEGV"/>
    <property type="match status" value="1"/>
</dbReference>
<keyword evidence="1" id="KW-0446">Lipid-binding</keyword>
<dbReference type="PANTHER" id="PTHR33434">
    <property type="entry name" value="DEGV DOMAIN-CONTAINING PROTEIN DR_1986-RELATED"/>
    <property type="match status" value="1"/>
</dbReference>
<gene>
    <name evidence="2" type="ORF">SAMN02745154_00452</name>
</gene>
<dbReference type="Gene3D" id="3.30.1180.10">
    <property type="match status" value="1"/>
</dbReference>
<dbReference type="PANTHER" id="PTHR33434:SF2">
    <property type="entry name" value="FATTY ACID-BINDING PROTEIN TM_1468"/>
    <property type="match status" value="1"/>
</dbReference>
<dbReference type="OrthoDB" id="388177at2"/>
<dbReference type="EMBL" id="FUXF01000014">
    <property type="protein sequence ID" value="SJZ54105.1"/>
    <property type="molecule type" value="Genomic_DNA"/>
</dbReference>
<dbReference type="InterPro" id="IPR003797">
    <property type="entry name" value="DegV"/>
</dbReference>
<dbReference type="Proteomes" id="UP000190389">
    <property type="component" value="Unassembled WGS sequence"/>
</dbReference>
<dbReference type="NCBIfam" id="TIGR00762">
    <property type="entry name" value="DegV"/>
    <property type="match status" value="1"/>
</dbReference>
<dbReference type="InterPro" id="IPR043168">
    <property type="entry name" value="DegV_C"/>
</dbReference>
<evidence type="ECO:0000313" key="3">
    <source>
        <dbReference type="Proteomes" id="UP000190389"/>
    </source>
</evidence>
<dbReference type="InterPro" id="IPR050270">
    <property type="entry name" value="DegV_domain_contain"/>
</dbReference>